<feature type="region of interest" description="Disordered" evidence="5">
    <location>
        <begin position="132"/>
        <end position="158"/>
    </location>
</feature>
<feature type="compositionally biased region" description="Basic and acidic residues" evidence="5">
    <location>
        <begin position="147"/>
        <end position="158"/>
    </location>
</feature>
<keyword evidence="3" id="KW-0175">Coiled coil</keyword>
<organism evidence="7 8">
    <name type="scientific">Aspergillus sclerotioniger CBS 115572</name>
    <dbReference type="NCBI Taxonomy" id="1450535"/>
    <lineage>
        <taxon>Eukaryota</taxon>
        <taxon>Fungi</taxon>
        <taxon>Dikarya</taxon>
        <taxon>Ascomycota</taxon>
        <taxon>Pezizomycotina</taxon>
        <taxon>Eurotiomycetes</taxon>
        <taxon>Eurotiomycetidae</taxon>
        <taxon>Eurotiales</taxon>
        <taxon>Aspergillaceae</taxon>
        <taxon>Aspergillus</taxon>
        <taxon>Aspergillus subgen. Circumdati</taxon>
    </lineage>
</organism>
<dbReference type="EMBL" id="MSFK01000013">
    <property type="protein sequence ID" value="PWY88074.1"/>
    <property type="molecule type" value="Genomic_DNA"/>
</dbReference>
<evidence type="ECO:0000256" key="5">
    <source>
        <dbReference type="SAM" id="MobiDB-lite"/>
    </source>
</evidence>
<name>A0A317WNM7_9EURO</name>
<dbReference type="InterPro" id="IPR019775">
    <property type="entry name" value="WD40_repeat_CS"/>
</dbReference>
<reference evidence="7 8" key="1">
    <citation type="submission" date="2016-12" db="EMBL/GenBank/DDBJ databases">
        <title>The genomes of Aspergillus section Nigri reveals drivers in fungal speciation.</title>
        <authorList>
            <consortium name="DOE Joint Genome Institute"/>
            <person name="Vesth T.C."/>
            <person name="Nybo J."/>
            <person name="Theobald S."/>
            <person name="Brandl J."/>
            <person name="Frisvad J.C."/>
            <person name="Nielsen K.F."/>
            <person name="Lyhne E.K."/>
            <person name="Kogle M.E."/>
            <person name="Kuo A."/>
            <person name="Riley R."/>
            <person name="Clum A."/>
            <person name="Nolan M."/>
            <person name="Lipzen A."/>
            <person name="Salamov A."/>
            <person name="Henrissat B."/>
            <person name="Wiebenga A."/>
            <person name="De Vries R.P."/>
            <person name="Grigoriev I.V."/>
            <person name="Mortensen U.H."/>
            <person name="Andersen M.R."/>
            <person name="Baker S.E."/>
        </authorList>
    </citation>
    <scope>NUCLEOTIDE SEQUENCE [LARGE SCALE GENOMIC DNA]</scope>
    <source>
        <strain evidence="7 8">CBS 115572</strain>
    </source>
</reference>
<evidence type="ECO:0000256" key="4">
    <source>
        <dbReference type="PROSITE-ProRule" id="PRU00221"/>
    </source>
</evidence>
<keyword evidence="1 4" id="KW-0853">WD repeat</keyword>
<keyword evidence="8" id="KW-1185">Reference proteome</keyword>
<dbReference type="Gene3D" id="1.20.5.300">
    <property type="match status" value="1"/>
</dbReference>
<protein>
    <submittedName>
        <fullName evidence="7">Cell differentiation and development protein Fsr1/Pro11</fullName>
    </submittedName>
</protein>
<comment type="caution">
    <text evidence="7">The sequence shown here is derived from an EMBL/GenBank/DDBJ whole genome shotgun (WGS) entry which is preliminary data.</text>
</comment>
<feature type="compositionally biased region" description="Low complexity" evidence="5">
    <location>
        <begin position="582"/>
        <end position="617"/>
    </location>
</feature>
<evidence type="ECO:0000259" key="6">
    <source>
        <dbReference type="Pfam" id="PF08232"/>
    </source>
</evidence>
<dbReference type="SUPFAM" id="SSF50978">
    <property type="entry name" value="WD40 repeat-like"/>
    <property type="match status" value="1"/>
</dbReference>
<dbReference type="Gene3D" id="2.130.10.10">
    <property type="entry name" value="YVTN repeat-like/Quinoprotein amine dehydrogenase"/>
    <property type="match status" value="2"/>
</dbReference>
<dbReference type="Pfam" id="PF08232">
    <property type="entry name" value="Striatin"/>
    <property type="match status" value="1"/>
</dbReference>
<dbReference type="Proteomes" id="UP000246702">
    <property type="component" value="Unassembled WGS sequence"/>
</dbReference>
<dbReference type="PROSITE" id="PS50294">
    <property type="entry name" value="WD_REPEATS_REGION"/>
    <property type="match status" value="1"/>
</dbReference>
<dbReference type="GeneID" id="37110266"/>
<dbReference type="SMART" id="SM00320">
    <property type="entry name" value="WD40"/>
    <property type="match status" value="6"/>
</dbReference>
<evidence type="ECO:0000256" key="2">
    <source>
        <dbReference type="ARBA" id="ARBA00022737"/>
    </source>
</evidence>
<dbReference type="RefSeq" id="XP_025467857.1">
    <property type="nucleotide sequence ID" value="XM_025608123.1"/>
</dbReference>
<dbReference type="InterPro" id="IPR013258">
    <property type="entry name" value="Striatin_N"/>
</dbReference>
<feature type="region of interest" description="Disordered" evidence="5">
    <location>
        <begin position="1"/>
        <end position="34"/>
    </location>
</feature>
<evidence type="ECO:0000313" key="7">
    <source>
        <dbReference type="EMBL" id="PWY88074.1"/>
    </source>
</evidence>
<dbReference type="OrthoDB" id="727118at2759"/>
<feature type="compositionally biased region" description="Basic residues" evidence="5">
    <location>
        <begin position="377"/>
        <end position="386"/>
    </location>
</feature>
<feature type="repeat" description="WD" evidence="4">
    <location>
        <begin position="750"/>
        <end position="791"/>
    </location>
</feature>
<sequence>MAWQSPSAMAGGGGYVGPGGDGSSNGGHPQGTEYTLQGVMRFLQTEWHRHERDRNAWEIERAEMKSRIGKLEGDVRTSKRLHESLGKHVRLLEAALKKEREKVKKLSNNEKVEDTRDPKDIARESINALKVQRPKSHTPNEADVNLENEHEFRQENEREKSRLYLSKCSQEVAYHVIPSSHPAPDLNDQDIQNHIYGNQQLSQQSLEEAYLQQQRQKQQHHHQQQQANDMMAREAALQNHQPVITHYSDNAALSRAQSQFGFPPATREAMERRALEPQQTPLTVIDNRKQALNNSLMDERAAHGEQAYDGYGAQSAGKDSKQQVEENAEDTDGWNFDEPADQAPQAEQMPPHRPDVDAFPNANFVGSKSPQRSGSLSHRRKSSGARRKSDGAIDLATAAKSEPTFKVRFALRGHLDVVRSVIFTGGGSPSEPEICTCSDDGTIKRWIIPATYGTFGASSSSDLDITSYFTHRGHVGAVTALAACSPSQNFSNGGRALGDGWVFSGGQDASVRVWERGRVDPKATLDGHTDAVWGLCVLPGTAGSVFGESSNHYGGPDRILLASGGADGRIIIWAVSAPPQLSSPQAGSRRAGGSRRANSISSGSNFPSSPQPSTATTTPFHYTMVRQIVRTESPSPTCISPLSLAGINFVVSYTDASILVYDTRTGEEIVGMASLETYDGTPSTGVNSVVATTVGFDGSAGLDPSRTMGEEEVVHGATGSSGVEGVIISGYEDRYIRFFDANSGQCTYTMLAHPSAIASLSLSPDGRELVSAGHDASLRFWNLEKRSCTQEITSHRLMRGEGVCSAVWSRDGRWIVSGGGDGVVKVFSR</sequence>
<dbReference type="Pfam" id="PF00400">
    <property type="entry name" value="WD40"/>
    <property type="match status" value="5"/>
</dbReference>
<dbReference type="PANTHER" id="PTHR15653">
    <property type="entry name" value="STRIATIN"/>
    <property type="match status" value="1"/>
</dbReference>
<gene>
    <name evidence="7" type="ORF">BO94DRAFT_465550</name>
</gene>
<feature type="region of interest" description="Disordered" evidence="5">
    <location>
        <begin position="580"/>
        <end position="617"/>
    </location>
</feature>
<accession>A0A317WNM7</accession>
<evidence type="ECO:0000256" key="3">
    <source>
        <dbReference type="ARBA" id="ARBA00023054"/>
    </source>
</evidence>
<feature type="compositionally biased region" description="Polar residues" evidence="5">
    <location>
        <begin position="364"/>
        <end position="376"/>
    </location>
</feature>
<evidence type="ECO:0000256" key="1">
    <source>
        <dbReference type="ARBA" id="ARBA00022574"/>
    </source>
</evidence>
<evidence type="ECO:0000313" key="8">
    <source>
        <dbReference type="Proteomes" id="UP000246702"/>
    </source>
</evidence>
<proteinExistence type="predicted"/>
<dbReference type="PANTHER" id="PTHR15653:SF0">
    <property type="entry name" value="CONNECTOR OF KINASE TO AP-1, ISOFORM E"/>
    <property type="match status" value="1"/>
</dbReference>
<dbReference type="AlphaFoldDB" id="A0A317WNM7"/>
<feature type="compositionally biased region" description="Gly residues" evidence="5">
    <location>
        <begin position="10"/>
        <end position="29"/>
    </location>
</feature>
<feature type="region of interest" description="Disordered" evidence="5">
    <location>
        <begin position="310"/>
        <end position="395"/>
    </location>
</feature>
<feature type="region of interest" description="Disordered" evidence="5">
    <location>
        <begin position="211"/>
        <end position="230"/>
    </location>
</feature>
<dbReference type="STRING" id="1450535.A0A317WNM7"/>
<dbReference type="InterPro" id="IPR015943">
    <property type="entry name" value="WD40/YVTN_repeat-like_dom_sf"/>
</dbReference>
<dbReference type="PROSITE" id="PS50082">
    <property type="entry name" value="WD_REPEATS_2"/>
    <property type="match status" value="1"/>
</dbReference>
<keyword evidence="2" id="KW-0677">Repeat</keyword>
<dbReference type="InterPro" id="IPR051488">
    <property type="entry name" value="WD_repeat_striatin"/>
</dbReference>
<dbReference type="InterPro" id="IPR036322">
    <property type="entry name" value="WD40_repeat_dom_sf"/>
</dbReference>
<dbReference type="InterPro" id="IPR001680">
    <property type="entry name" value="WD40_rpt"/>
</dbReference>
<feature type="domain" description="Striatin N-terminal" evidence="6">
    <location>
        <begin position="35"/>
        <end position="179"/>
    </location>
</feature>
<dbReference type="PROSITE" id="PS00678">
    <property type="entry name" value="WD_REPEATS_1"/>
    <property type="match status" value="1"/>
</dbReference>